<feature type="domain" description="Peptidase A2" evidence="2">
    <location>
        <begin position="13"/>
        <end position="50"/>
    </location>
</feature>
<evidence type="ECO:0000259" key="2">
    <source>
        <dbReference type="PROSITE" id="PS50175"/>
    </source>
</evidence>
<dbReference type="SUPFAM" id="SSF50630">
    <property type="entry name" value="Acid proteases"/>
    <property type="match status" value="1"/>
</dbReference>
<accession>A0A9Q3E6V2</accession>
<dbReference type="Gene3D" id="2.40.70.10">
    <property type="entry name" value="Acid Proteases"/>
    <property type="match status" value="1"/>
</dbReference>
<protein>
    <recommendedName>
        <fullName evidence="2">Peptidase A2 domain-containing protein</fullName>
    </recommendedName>
</protein>
<dbReference type="GO" id="GO:0004190">
    <property type="term" value="F:aspartic-type endopeptidase activity"/>
    <property type="evidence" value="ECO:0007669"/>
    <property type="project" value="InterPro"/>
</dbReference>
<dbReference type="Proteomes" id="UP000765509">
    <property type="component" value="Unassembled WGS sequence"/>
</dbReference>
<evidence type="ECO:0000313" key="4">
    <source>
        <dbReference type="Proteomes" id="UP000765509"/>
    </source>
</evidence>
<keyword evidence="1" id="KW-0378">Hydrolase</keyword>
<evidence type="ECO:0000313" key="3">
    <source>
        <dbReference type="EMBL" id="MBW0513433.1"/>
    </source>
</evidence>
<sequence>MIEVSVGKEGHTVKALVDAGAELSITPEVESMKARLLIRLLNMRLRGLGGHSTVIVGLSENTVLVLPSGDERRINFFVARGASHTVISRPFLADNGIRLEHSQRQGEILR</sequence>
<proteinExistence type="predicted"/>
<keyword evidence="4" id="KW-1185">Reference proteome</keyword>
<gene>
    <name evidence="3" type="ORF">O181_053148</name>
</gene>
<dbReference type="GO" id="GO:0006508">
    <property type="term" value="P:proteolysis"/>
    <property type="evidence" value="ECO:0007669"/>
    <property type="project" value="InterPro"/>
</dbReference>
<dbReference type="OrthoDB" id="5535068at2759"/>
<dbReference type="InterPro" id="IPR021109">
    <property type="entry name" value="Peptidase_aspartic_dom_sf"/>
</dbReference>
<dbReference type="EMBL" id="AVOT02023411">
    <property type="protein sequence ID" value="MBW0513433.1"/>
    <property type="molecule type" value="Genomic_DNA"/>
</dbReference>
<organism evidence="3 4">
    <name type="scientific">Austropuccinia psidii MF-1</name>
    <dbReference type="NCBI Taxonomy" id="1389203"/>
    <lineage>
        <taxon>Eukaryota</taxon>
        <taxon>Fungi</taxon>
        <taxon>Dikarya</taxon>
        <taxon>Basidiomycota</taxon>
        <taxon>Pucciniomycotina</taxon>
        <taxon>Pucciniomycetes</taxon>
        <taxon>Pucciniales</taxon>
        <taxon>Sphaerophragmiaceae</taxon>
        <taxon>Austropuccinia</taxon>
    </lineage>
</organism>
<dbReference type="AlphaFoldDB" id="A0A9Q3E6V2"/>
<dbReference type="PROSITE" id="PS50175">
    <property type="entry name" value="ASP_PROT_RETROV"/>
    <property type="match status" value="1"/>
</dbReference>
<dbReference type="InterPro" id="IPR001995">
    <property type="entry name" value="Peptidase_A2_cat"/>
</dbReference>
<evidence type="ECO:0000256" key="1">
    <source>
        <dbReference type="ARBA" id="ARBA00022801"/>
    </source>
</evidence>
<name>A0A9Q3E6V2_9BASI</name>
<comment type="caution">
    <text evidence="3">The sequence shown here is derived from an EMBL/GenBank/DDBJ whole genome shotgun (WGS) entry which is preliminary data.</text>
</comment>
<reference evidence="3" key="1">
    <citation type="submission" date="2021-03" db="EMBL/GenBank/DDBJ databases">
        <title>Draft genome sequence of rust myrtle Austropuccinia psidii MF-1, a brazilian biotype.</title>
        <authorList>
            <person name="Quecine M.C."/>
            <person name="Pachon D.M.R."/>
            <person name="Bonatelli M.L."/>
            <person name="Correr F.H."/>
            <person name="Franceschini L.M."/>
            <person name="Leite T.F."/>
            <person name="Margarido G.R.A."/>
            <person name="Almeida C.A."/>
            <person name="Ferrarezi J.A."/>
            <person name="Labate C.A."/>
        </authorList>
    </citation>
    <scope>NUCLEOTIDE SEQUENCE</scope>
    <source>
        <strain evidence="3">MF-1</strain>
    </source>
</reference>